<dbReference type="GO" id="GO:0000034">
    <property type="term" value="F:adenine deaminase activity"/>
    <property type="evidence" value="ECO:0007669"/>
    <property type="project" value="UniProtKB-UniRule"/>
</dbReference>
<comment type="cofactor">
    <cofactor evidence="6">
        <name>Mn(2+)</name>
        <dbReference type="ChEBI" id="CHEBI:29035"/>
    </cofactor>
</comment>
<dbReference type="Gene3D" id="3.20.20.140">
    <property type="entry name" value="Metal-dependent hydrolases"/>
    <property type="match status" value="1"/>
</dbReference>
<dbReference type="CDD" id="cd01295">
    <property type="entry name" value="AdeC"/>
    <property type="match status" value="1"/>
</dbReference>
<dbReference type="Proteomes" id="UP000551878">
    <property type="component" value="Unassembled WGS sequence"/>
</dbReference>
<feature type="domain" description="Adenine deaminase C-terminal" evidence="8">
    <location>
        <begin position="402"/>
        <end position="568"/>
    </location>
</feature>
<keyword evidence="4 6" id="KW-0464">Manganese</keyword>
<protein>
    <recommendedName>
        <fullName evidence="2 6">Adenine deaminase</fullName>
        <shortName evidence="6">Adenase</shortName>
        <shortName evidence="6">Adenine aminase</shortName>
        <ecNumber evidence="2 6">3.5.4.2</ecNumber>
    </recommendedName>
</protein>
<comment type="catalytic activity">
    <reaction evidence="5 6">
        <text>adenine + H2O + H(+) = hypoxanthine + NH4(+)</text>
        <dbReference type="Rhea" id="RHEA:23688"/>
        <dbReference type="ChEBI" id="CHEBI:15377"/>
        <dbReference type="ChEBI" id="CHEBI:15378"/>
        <dbReference type="ChEBI" id="CHEBI:16708"/>
        <dbReference type="ChEBI" id="CHEBI:17368"/>
        <dbReference type="ChEBI" id="CHEBI:28938"/>
        <dbReference type="EC" id="3.5.4.2"/>
    </reaction>
</comment>
<evidence type="ECO:0000256" key="3">
    <source>
        <dbReference type="ARBA" id="ARBA00022801"/>
    </source>
</evidence>
<evidence type="ECO:0000259" key="8">
    <source>
        <dbReference type="Pfam" id="PF13382"/>
    </source>
</evidence>
<sequence>MNSFFYRPQKGIKQASKQELADCVIKNGLVVDVFNGEIVEMDIAITDGMISGLGSYDGHEEIDAKGAYVVPGLIDSHVHIESSMVTPKHFGDLLLQHGVTTALTDPHEIANVTGEKGLDFMLKEAEKTACDLKTLLPSCVPSTPFEHAGATLSASDLEEYYTHNQVIGLAEVMDFPSVQTENEDMMAKISSALTKEKHIDGHGAGLSNTDINVYATAGIKTDHESTTLEEAKARLQRGLYVMIRQGSGAKDFQSLIPLVRERNAHRFLFCTDDKHLTALMEEGSIDHHIRLAIEYGLDPVLAIQMATLNPAVCYGLKQKGAIAPGYEATFLFVDDLPSFSIRDVFVNGERVHHDLQKQEDENDFLDTVTDTVQLPNYTKEDFKISMDGTTKANIIEIQPNSIVSKHVIDTVPTQNDEFTPSPEQRLYKMAVLERHGKTNNIGLGIIKELPLKEGAIATSIAHDSHNIVAAGCTDEDLITAIEHLKNIQGGLVIVSKQKIVASLALPIAGLMAHENIDHVSKQLKYVHKALEKQSYSHDFDVFLTLSFMCLPVIPALKLTDIGLFDVHHLKHIEVPVHPTTETT</sequence>
<organism evidence="9 10">
    <name type="scientific">Texcoconibacillus texcoconensis</name>
    <dbReference type="NCBI Taxonomy" id="1095777"/>
    <lineage>
        <taxon>Bacteria</taxon>
        <taxon>Bacillati</taxon>
        <taxon>Bacillota</taxon>
        <taxon>Bacilli</taxon>
        <taxon>Bacillales</taxon>
        <taxon>Bacillaceae</taxon>
        <taxon>Texcoconibacillus</taxon>
    </lineage>
</organism>
<dbReference type="AlphaFoldDB" id="A0A840QTK5"/>
<dbReference type="SUPFAM" id="SSF51556">
    <property type="entry name" value="Metallo-dependent hydrolases"/>
    <property type="match status" value="1"/>
</dbReference>
<dbReference type="Gene3D" id="2.30.40.10">
    <property type="entry name" value="Urease, subunit C, domain 1"/>
    <property type="match status" value="1"/>
</dbReference>
<evidence type="ECO:0000313" key="10">
    <source>
        <dbReference type="Proteomes" id="UP000551878"/>
    </source>
</evidence>
<dbReference type="HAMAP" id="MF_01518">
    <property type="entry name" value="Adenine_deamin"/>
    <property type="match status" value="1"/>
</dbReference>
<comment type="caution">
    <text evidence="9">The sequence shown here is derived from an EMBL/GenBank/DDBJ whole genome shotgun (WGS) entry which is preliminary data.</text>
</comment>
<keyword evidence="3 6" id="KW-0378">Hydrolase</keyword>
<dbReference type="InterPro" id="IPR006679">
    <property type="entry name" value="Adenine_deam"/>
</dbReference>
<reference evidence="9 10" key="1">
    <citation type="submission" date="2020-08" db="EMBL/GenBank/DDBJ databases">
        <title>Genomic Encyclopedia of Type Strains, Phase IV (KMG-IV): sequencing the most valuable type-strain genomes for metagenomic binning, comparative biology and taxonomic classification.</title>
        <authorList>
            <person name="Goeker M."/>
        </authorList>
    </citation>
    <scope>NUCLEOTIDE SEQUENCE [LARGE SCALE GENOMIC DNA]</scope>
    <source>
        <strain evidence="9 10">DSM 24696</strain>
    </source>
</reference>
<dbReference type="InterPro" id="IPR026912">
    <property type="entry name" value="Adenine_deam_C"/>
</dbReference>
<accession>A0A840QTK5</accession>
<dbReference type="RefSeq" id="WP_343043374.1">
    <property type="nucleotide sequence ID" value="NZ_JACHHB010000015.1"/>
</dbReference>
<dbReference type="InterPro" id="IPR006680">
    <property type="entry name" value="Amidohydro-rel"/>
</dbReference>
<evidence type="ECO:0000259" key="7">
    <source>
        <dbReference type="Pfam" id="PF01979"/>
    </source>
</evidence>
<evidence type="ECO:0000256" key="5">
    <source>
        <dbReference type="ARBA" id="ARBA00047720"/>
    </source>
</evidence>
<evidence type="ECO:0000313" key="9">
    <source>
        <dbReference type="EMBL" id="MBB5174680.1"/>
    </source>
</evidence>
<name>A0A840QTK5_9BACI</name>
<dbReference type="Pfam" id="PF13382">
    <property type="entry name" value="Adenine_deam_C"/>
    <property type="match status" value="1"/>
</dbReference>
<comment type="similarity">
    <text evidence="1 6">Belongs to the metallo-dependent hydrolases superfamily. Adenine deaminase family.</text>
</comment>
<evidence type="ECO:0000256" key="2">
    <source>
        <dbReference type="ARBA" id="ARBA00012782"/>
    </source>
</evidence>
<dbReference type="InterPro" id="IPR011059">
    <property type="entry name" value="Metal-dep_hydrolase_composite"/>
</dbReference>
<dbReference type="SUPFAM" id="SSF51338">
    <property type="entry name" value="Composite domain of metallo-dependent hydrolases"/>
    <property type="match status" value="1"/>
</dbReference>
<feature type="domain" description="Amidohydrolase-related" evidence="7">
    <location>
        <begin position="68"/>
        <end position="351"/>
    </location>
</feature>
<keyword evidence="10" id="KW-1185">Reference proteome</keyword>
<proteinExistence type="inferred from homology"/>
<dbReference type="Pfam" id="PF01979">
    <property type="entry name" value="Amidohydro_1"/>
    <property type="match status" value="1"/>
</dbReference>
<dbReference type="InterPro" id="IPR032466">
    <property type="entry name" value="Metal_Hydrolase"/>
</dbReference>
<evidence type="ECO:0000256" key="4">
    <source>
        <dbReference type="ARBA" id="ARBA00023211"/>
    </source>
</evidence>
<dbReference type="PANTHER" id="PTHR11113:SF2">
    <property type="entry name" value="ADENINE DEAMINASE"/>
    <property type="match status" value="1"/>
</dbReference>
<evidence type="ECO:0000256" key="1">
    <source>
        <dbReference type="ARBA" id="ARBA00006773"/>
    </source>
</evidence>
<dbReference type="NCBIfam" id="TIGR01178">
    <property type="entry name" value="ade"/>
    <property type="match status" value="1"/>
</dbReference>
<dbReference type="GO" id="GO:0006146">
    <property type="term" value="P:adenine catabolic process"/>
    <property type="evidence" value="ECO:0007669"/>
    <property type="project" value="InterPro"/>
</dbReference>
<gene>
    <name evidence="6" type="primary">ade</name>
    <name evidence="9" type="ORF">HNQ41_002897</name>
</gene>
<dbReference type="PANTHER" id="PTHR11113">
    <property type="entry name" value="N-ACETYLGLUCOSAMINE-6-PHOSPHATE DEACETYLASE"/>
    <property type="match status" value="1"/>
</dbReference>
<dbReference type="EC" id="3.5.4.2" evidence="2 6"/>
<dbReference type="EMBL" id="JACHHB010000015">
    <property type="protein sequence ID" value="MBB5174680.1"/>
    <property type="molecule type" value="Genomic_DNA"/>
</dbReference>
<evidence type="ECO:0000256" key="6">
    <source>
        <dbReference type="HAMAP-Rule" id="MF_01518"/>
    </source>
</evidence>